<proteinExistence type="predicted"/>
<reference evidence="1 2" key="1">
    <citation type="journal article" date="2019" name="Sci. Rep.">
        <title>Orb-weaving spider Araneus ventricosus genome elucidates the spidroin gene catalogue.</title>
        <authorList>
            <person name="Kono N."/>
            <person name="Nakamura H."/>
            <person name="Ohtoshi R."/>
            <person name="Moran D.A.P."/>
            <person name="Shinohara A."/>
            <person name="Yoshida Y."/>
            <person name="Fujiwara M."/>
            <person name="Mori M."/>
            <person name="Tomita M."/>
            <person name="Arakawa K."/>
        </authorList>
    </citation>
    <scope>NUCLEOTIDE SEQUENCE [LARGE SCALE GENOMIC DNA]</scope>
</reference>
<dbReference type="Proteomes" id="UP000499080">
    <property type="component" value="Unassembled WGS sequence"/>
</dbReference>
<comment type="caution">
    <text evidence="1">The sequence shown here is derived from an EMBL/GenBank/DDBJ whole genome shotgun (WGS) entry which is preliminary data.</text>
</comment>
<sequence>MICRAQAHIHGESEIWFRAGNPPVPKPRPYHLEARATRQFHKAFYPACERFSIDSMNSNHNITTIHSFSPGTGVDESSQKCLKHP</sequence>
<organism evidence="1 2">
    <name type="scientific">Araneus ventricosus</name>
    <name type="common">Orbweaver spider</name>
    <name type="synonym">Epeira ventricosa</name>
    <dbReference type="NCBI Taxonomy" id="182803"/>
    <lineage>
        <taxon>Eukaryota</taxon>
        <taxon>Metazoa</taxon>
        <taxon>Ecdysozoa</taxon>
        <taxon>Arthropoda</taxon>
        <taxon>Chelicerata</taxon>
        <taxon>Arachnida</taxon>
        <taxon>Araneae</taxon>
        <taxon>Araneomorphae</taxon>
        <taxon>Entelegynae</taxon>
        <taxon>Araneoidea</taxon>
        <taxon>Araneidae</taxon>
        <taxon>Araneus</taxon>
    </lineage>
</organism>
<dbReference type="AlphaFoldDB" id="A0A4Y2QSB0"/>
<name>A0A4Y2QSB0_ARAVE</name>
<evidence type="ECO:0000313" key="1">
    <source>
        <dbReference type="EMBL" id="GBN66292.1"/>
    </source>
</evidence>
<keyword evidence="2" id="KW-1185">Reference proteome</keyword>
<protein>
    <submittedName>
        <fullName evidence="1">Uncharacterized protein</fullName>
    </submittedName>
</protein>
<gene>
    <name evidence="1" type="ORF">AVEN_102346_1</name>
</gene>
<accession>A0A4Y2QSB0</accession>
<evidence type="ECO:0000313" key="2">
    <source>
        <dbReference type="Proteomes" id="UP000499080"/>
    </source>
</evidence>
<dbReference type="EMBL" id="BGPR01014696">
    <property type="protein sequence ID" value="GBN66292.1"/>
    <property type="molecule type" value="Genomic_DNA"/>
</dbReference>